<evidence type="ECO:0000313" key="3">
    <source>
        <dbReference type="EMBL" id="TET28221.1"/>
    </source>
</evidence>
<proteinExistence type="predicted"/>
<organism evidence="3 4">
    <name type="scientific">Aerophobetes bacterium</name>
    <dbReference type="NCBI Taxonomy" id="2030807"/>
    <lineage>
        <taxon>Bacteria</taxon>
        <taxon>Candidatus Aerophobota</taxon>
    </lineage>
</organism>
<name>A0A523TE48_UNCAE</name>
<sequence length="340" mass="39923">MDLRFHRTILFKLFVFAFSILGLVSATWGIEPQEILSRSLEAQFELDLEGIKKTEFHTHQKDYILTARFIRLGPDFSYLLYLSPSKIKGRMILDDGTSRKDYIPHKKKLRIYPSLNSSLMQQRRRENLELLLTNYTISRQPDEFILGRPSYVIFFIPRYPGNPRLNIWVDKRTYLPLRKERYNAEGKMIASSSFVPFNLRKEFFRESAYQSARRILGEERAPAFPLFYTLQEIGRIVKFRLKVPEYLPPGYILQGASLVDEGMAAKLTYTDGLGVICFFQRSRANIKMRNFQRLRFGSLEGKIRVGEDEKTLVWNKNRMTFVLMGDISKEELRRIAESVK</sequence>
<protein>
    <submittedName>
        <fullName evidence="3">DUF4367 domain-containing protein</fullName>
    </submittedName>
</protein>
<dbReference type="AlphaFoldDB" id="A0A523TE48"/>
<evidence type="ECO:0000313" key="4">
    <source>
        <dbReference type="Proteomes" id="UP000316517"/>
    </source>
</evidence>
<feature type="domain" description="DUF4367" evidence="2">
    <location>
        <begin position="243"/>
        <end position="339"/>
    </location>
</feature>
<dbReference type="InterPro" id="IPR025377">
    <property type="entry name" value="DUF4367"/>
</dbReference>
<accession>A0A523TE48</accession>
<reference evidence="3 4" key="1">
    <citation type="submission" date="2019-03" db="EMBL/GenBank/DDBJ databases">
        <title>Metabolic potential of uncultured bacteria and archaea associated with petroleum seepage in deep-sea sediments.</title>
        <authorList>
            <person name="Dong X."/>
            <person name="Hubert C."/>
        </authorList>
    </citation>
    <scope>NUCLEOTIDE SEQUENCE [LARGE SCALE GENOMIC DNA]</scope>
    <source>
        <strain evidence="3">E44_bin3</strain>
    </source>
</reference>
<dbReference type="InterPro" id="IPR052944">
    <property type="entry name" value="Sporulation_related"/>
</dbReference>
<dbReference type="InterPro" id="IPR033434">
    <property type="entry name" value="MucB/RseB_N"/>
</dbReference>
<gene>
    <name evidence="3" type="ORF">E3J68_03315</name>
</gene>
<dbReference type="Proteomes" id="UP000316517">
    <property type="component" value="Unassembled WGS sequence"/>
</dbReference>
<dbReference type="PANTHER" id="PTHR37507:SF2">
    <property type="entry name" value="SPORULATION PROTEIN YDCC"/>
    <property type="match status" value="1"/>
</dbReference>
<dbReference type="Pfam" id="PF14285">
    <property type="entry name" value="DUF4367"/>
    <property type="match status" value="1"/>
</dbReference>
<dbReference type="Pfam" id="PF03888">
    <property type="entry name" value="MucB_RseB"/>
    <property type="match status" value="1"/>
</dbReference>
<feature type="domain" description="MucB/RseB N-terminal" evidence="1">
    <location>
        <begin position="103"/>
        <end position="203"/>
    </location>
</feature>
<evidence type="ECO:0000259" key="1">
    <source>
        <dbReference type="Pfam" id="PF03888"/>
    </source>
</evidence>
<comment type="caution">
    <text evidence="3">The sequence shown here is derived from an EMBL/GenBank/DDBJ whole genome shotgun (WGS) entry which is preliminary data.</text>
</comment>
<dbReference type="EMBL" id="SOJT01000145">
    <property type="protein sequence ID" value="TET28221.1"/>
    <property type="molecule type" value="Genomic_DNA"/>
</dbReference>
<dbReference type="PANTHER" id="PTHR37507">
    <property type="entry name" value="SPORULATION PROTEIN YDCC"/>
    <property type="match status" value="1"/>
</dbReference>
<evidence type="ECO:0000259" key="2">
    <source>
        <dbReference type="Pfam" id="PF14285"/>
    </source>
</evidence>
<dbReference type="Gene3D" id="2.50.20.10">
    <property type="entry name" value="Lipoprotein localisation LolA/LolB/LppX"/>
    <property type="match status" value="1"/>
</dbReference>